<name>A0A2J0Z6X3_RHIML</name>
<accession>A0A2J0Z6X3</accession>
<evidence type="ECO:0000313" key="3">
    <source>
        <dbReference type="Proteomes" id="UP000231987"/>
    </source>
</evidence>
<protein>
    <submittedName>
        <fullName evidence="2">Uncharacterized protein</fullName>
    </submittedName>
</protein>
<feature type="chain" id="PRO_5014374919" evidence="1">
    <location>
        <begin position="35"/>
        <end position="56"/>
    </location>
</feature>
<organism evidence="2 3">
    <name type="scientific">Rhizobium meliloti</name>
    <name type="common">Ensifer meliloti</name>
    <name type="synonym">Sinorhizobium meliloti</name>
    <dbReference type="NCBI Taxonomy" id="382"/>
    <lineage>
        <taxon>Bacteria</taxon>
        <taxon>Pseudomonadati</taxon>
        <taxon>Pseudomonadota</taxon>
        <taxon>Alphaproteobacteria</taxon>
        <taxon>Hyphomicrobiales</taxon>
        <taxon>Rhizobiaceae</taxon>
        <taxon>Sinorhizobium/Ensifer group</taxon>
        <taxon>Sinorhizobium</taxon>
    </lineage>
</organism>
<keyword evidence="1" id="KW-0732">Signal</keyword>
<comment type="caution">
    <text evidence="2">The sequence shown here is derived from an EMBL/GenBank/DDBJ whole genome shotgun (WGS) entry which is preliminary data.</text>
</comment>
<gene>
    <name evidence="2" type="ORF">CEJ86_05575</name>
</gene>
<reference evidence="2 3" key="1">
    <citation type="submission" date="2017-06" db="EMBL/GenBank/DDBJ databases">
        <title>Ensifer strains isolated from leguminous trees and herbs display diverse denitrification phenotypes with some acting as strong N2O sinks.</title>
        <authorList>
            <person name="Woliy K."/>
            <person name="Mania D."/>
            <person name="Bakken L.R."/>
            <person name="Frostegard A."/>
        </authorList>
    </citation>
    <scope>NUCLEOTIDE SEQUENCE [LARGE SCALE GENOMIC DNA]</scope>
    <source>
        <strain evidence="2 3">AC50a</strain>
    </source>
</reference>
<evidence type="ECO:0000313" key="2">
    <source>
        <dbReference type="EMBL" id="PJR16260.1"/>
    </source>
</evidence>
<dbReference type="EMBL" id="NJGD01000002">
    <property type="protein sequence ID" value="PJR16260.1"/>
    <property type="molecule type" value="Genomic_DNA"/>
</dbReference>
<feature type="signal peptide" evidence="1">
    <location>
        <begin position="1"/>
        <end position="34"/>
    </location>
</feature>
<dbReference type="Proteomes" id="UP000231987">
    <property type="component" value="Unassembled WGS sequence"/>
</dbReference>
<proteinExistence type="predicted"/>
<sequence length="56" mass="6201">MVYDRDKKRMRRRHVLRFFAALALPALLLGSAIAAAEWAAPDPPARADAQQAAARQ</sequence>
<dbReference type="AlphaFoldDB" id="A0A2J0Z6X3"/>
<evidence type="ECO:0000256" key="1">
    <source>
        <dbReference type="SAM" id="SignalP"/>
    </source>
</evidence>